<keyword evidence="4" id="KW-1185">Reference proteome</keyword>
<proteinExistence type="predicted"/>
<evidence type="ECO:0000259" key="2">
    <source>
        <dbReference type="Pfam" id="PF13581"/>
    </source>
</evidence>
<feature type="domain" description="Histidine kinase/HSP90-like ATPase" evidence="2">
    <location>
        <begin position="18"/>
        <end position="127"/>
    </location>
</feature>
<dbReference type="GO" id="GO:0005524">
    <property type="term" value="F:ATP binding"/>
    <property type="evidence" value="ECO:0007669"/>
    <property type="project" value="UniProtKB-KW"/>
</dbReference>
<evidence type="ECO:0000313" key="3">
    <source>
        <dbReference type="EMBL" id="MVZ99570.1"/>
    </source>
</evidence>
<dbReference type="GO" id="GO:0004674">
    <property type="term" value="F:protein serine/threonine kinase activity"/>
    <property type="evidence" value="ECO:0007669"/>
    <property type="project" value="UniProtKB-KW"/>
</dbReference>
<keyword evidence="3" id="KW-0067">ATP-binding</keyword>
<organism evidence="3 4">
    <name type="scientific">Actinomadura physcomitrii</name>
    <dbReference type="NCBI Taxonomy" id="2650748"/>
    <lineage>
        <taxon>Bacteria</taxon>
        <taxon>Bacillati</taxon>
        <taxon>Actinomycetota</taxon>
        <taxon>Actinomycetes</taxon>
        <taxon>Streptosporangiales</taxon>
        <taxon>Thermomonosporaceae</taxon>
        <taxon>Actinomadura</taxon>
    </lineage>
</organism>
<keyword evidence="1" id="KW-0723">Serine/threonine-protein kinase</keyword>
<dbReference type="RefSeq" id="WP_151591533.1">
    <property type="nucleotide sequence ID" value="NZ_WBMS02000003.1"/>
</dbReference>
<keyword evidence="3" id="KW-0547">Nucleotide-binding</keyword>
<dbReference type="CDD" id="cd16936">
    <property type="entry name" value="HATPase_RsbW-like"/>
    <property type="match status" value="1"/>
</dbReference>
<sequence length="129" mass="14179">MTAPTMRFDALLLPGMDRAVGHARRWLRDVLGQEHPCLDDAALCMSELLTNALRYTESGRDGQIRLEVTHSARAVRIEVIDDGRAATVPHVAEAADLDVTGRGLRIVASIAKNWGIAPRAEGHVVWFEL</sequence>
<gene>
    <name evidence="3" type="ORF">F8568_004115</name>
</gene>
<dbReference type="AlphaFoldDB" id="A0A6I4M733"/>
<dbReference type="InterPro" id="IPR003594">
    <property type="entry name" value="HATPase_dom"/>
</dbReference>
<accession>A0A6I4M733</accession>
<keyword evidence="1" id="KW-0418">Kinase</keyword>
<evidence type="ECO:0000256" key="1">
    <source>
        <dbReference type="ARBA" id="ARBA00022527"/>
    </source>
</evidence>
<evidence type="ECO:0000313" key="4">
    <source>
        <dbReference type="Proteomes" id="UP000462055"/>
    </source>
</evidence>
<comment type="caution">
    <text evidence="3">The sequence shown here is derived from an EMBL/GenBank/DDBJ whole genome shotgun (WGS) entry which is preliminary data.</text>
</comment>
<dbReference type="Pfam" id="PF13581">
    <property type="entry name" value="HATPase_c_2"/>
    <property type="match status" value="1"/>
</dbReference>
<dbReference type="PANTHER" id="PTHR35526:SF3">
    <property type="entry name" value="ANTI-SIGMA-F FACTOR RSBW"/>
    <property type="match status" value="1"/>
</dbReference>
<name>A0A6I4M733_9ACTN</name>
<dbReference type="InterPro" id="IPR050267">
    <property type="entry name" value="Anti-sigma-factor_SerPK"/>
</dbReference>
<keyword evidence="1" id="KW-0808">Transferase</keyword>
<dbReference type="SUPFAM" id="SSF55874">
    <property type="entry name" value="ATPase domain of HSP90 chaperone/DNA topoisomerase II/histidine kinase"/>
    <property type="match status" value="1"/>
</dbReference>
<dbReference type="Gene3D" id="3.30.565.10">
    <property type="entry name" value="Histidine kinase-like ATPase, C-terminal domain"/>
    <property type="match status" value="1"/>
</dbReference>
<dbReference type="InterPro" id="IPR036890">
    <property type="entry name" value="HATPase_C_sf"/>
</dbReference>
<dbReference type="Proteomes" id="UP000462055">
    <property type="component" value="Unassembled WGS sequence"/>
</dbReference>
<dbReference type="EMBL" id="WBMS02000003">
    <property type="protein sequence ID" value="MVZ99570.1"/>
    <property type="molecule type" value="Genomic_DNA"/>
</dbReference>
<protein>
    <submittedName>
        <fullName evidence="3">ATP-binding protein</fullName>
    </submittedName>
</protein>
<reference evidence="3" key="1">
    <citation type="submission" date="2019-12" db="EMBL/GenBank/DDBJ databases">
        <title>Actinomadura physcomitrii sp. nov., a novel actinomycete isolated from moss [Physcomitrium sphaericum (Ludw) Fuernr].</title>
        <authorList>
            <person name="Zhuang X."/>
        </authorList>
    </citation>
    <scope>NUCLEOTIDE SEQUENCE [LARGE SCALE GENOMIC DNA]</scope>
    <source>
        <strain evidence="3">LD22</strain>
    </source>
</reference>
<dbReference type="PANTHER" id="PTHR35526">
    <property type="entry name" value="ANTI-SIGMA-F FACTOR RSBW-RELATED"/>
    <property type="match status" value="1"/>
</dbReference>